<dbReference type="Gene3D" id="3.40.50.2000">
    <property type="entry name" value="Glycogen Phosphorylase B"/>
    <property type="match status" value="2"/>
</dbReference>
<dbReference type="GO" id="GO:0009244">
    <property type="term" value="P:lipopolysaccharide core region biosynthetic process"/>
    <property type="evidence" value="ECO:0007669"/>
    <property type="project" value="TreeGrafter"/>
</dbReference>
<gene>
    <name evidence="4" type="ORF">SAMN05660895_1059</name>
</gene>
<dbReference type="Pfam" id="PF01075">
    <property type="entry name" value="Glyco_transf_9"/>
    <property type="match status" value="1"/>
</dbReference>
<keyword evidence="5" id="KW-1185">Reference proteome</keyword>
<name>A0A1I7N9Q4_9BACT</name>
<dbReference type="EMBL" id="FPCJ01000001">
    <property type="protein sequence ID" value="SFV31389.1"/>
    <property type="molecule type" value="Genomic_DNA"/>
</dbReference>
<dbReference type="Proteomes" id="UP000199537">
    <property type="component" value="Unassembled WGS sequence"/>
</dbReference>
<sequence length="417" mass="47733">MNHRIAVQHPTSLGRHNGGESIQTAIPSSMHSNSSFRRQPKIKWIIWLLKAHYRIQNGVLWLCQRLFFRPVKKNKYPIRRILIFRTGSLGDSICALPAMYAIRRNFPDAQIDVLTNAGAENLVSLGALIDSSLVNEILNYYNIPKIALFKLLKLKKYDVFIQLPQYDAGLFRQIRDIFIARALGIRHAFGWQVASTRFLACYQAKYIRFKNERDRLLEILERNGLQTFGCVFPLGITPEVKQKVEQMMRENRLHDKSKNVGMVVGAKRSQNRWPLAYFQELADILLASHDCVLLFGGPEDADLAGQIQGQGVWNFCGKLTPLETAEMMKYCRLVISNDTGPMHLAYAVGTPVIALFSSRDYPGKWYPPADGKNIVLRNDRLFCKNCFHDEVQGNMCLKRIGVRRVMESIKSMLKLDK</sequence>
<dbReference type="InterPro" id="IPR051199">
    <property type="entry name" value="LPS_LOS_Heptosyltrfase"/>
</dbReference>
<evidence type="ECO:0000256" key="3">
    <source>
        <dbReference type="SAM" id="MobiDB-lite"/>
    </source>
</evidence>
<organism evidence="4 5">
    <name type="scientific">Thermoflavifilum thermophilum</name>
    <dbReference type="NCBI Taxonomy" id="1393122"/>
    <lineage>
        <taxon>Bacteria</taxon>
        <taxon>Pseudomonadati</taxon>
        <taxon>Bacteroidota</taxon>
        <taxon>Chitinophagia</taxon>
        <taxon>Chitinophagales</taxon>
        <taxon>Chitinophagaceae</taxon>
        <taxon>Thermoflavifilum</taxon>
    </lineage>
</organism>
<dbReference type="GO" id="GO:0008713">
    <property type="term" value="F:ADP-heptose-lipopolysaccharide heptosyltransferase activity"/>
    <property type="evidence" value="ECO:0007669"/>
    <property type="project" value="TreeGrafter"/>
</dbReference>
<dbReference type="SUPFAM" id="SSF53756">
    <property type="entry name" value="UDP-Glycosyltransferase/glycogen phosphorylase"/>
    <property type="match status" value="1"/>
</dbReference>
<dbReference type="RefSeq" id="WP_177224111.1">
    <property type="nucleotide sequence ID" value="NZ_FPCJ01000001.1"/>
</dbReference>
<evidence type="ECO:0000256" key="1">
    <source>
        <dbReference type="ARBA" id="ARBA00022676"/>
    </source>
</evidence>
<dbReference type="GO" id="GO:0005829">
    <property type="term" value="C:cytosol"/>
    <property type="evidence" value="ECO:0007669"/>
    <property type="project" value="TreeGrafter"/>
</dbReference>
<dbReference type="AlphaFoldDB" id="A0A1I7N9Q4"/>
<evidence type="ECO:0000256" key="2">
    <source>
        <dbReference type="ARBA" id="ARBA00022679"/>
    </source>
</evidence>
<proteinExistence type="predicted"/>
<evidence type="ECO:0000313" key="5">
    <source>
        <dbReference type="Proteomes" id="UP000199537"/>
    </source>
</evidence>
<accession>A0A1I7N9Q4</accession>
<dbReference type="PANTHER" id="PTHR30160">
    <property type="entry name" value="TETRAACYLDISACCHARIDE 4'-KINASE-RELATED"/>
    <property type="match status" value="1"/>
</dbReference>
<protein>
    <submittedName>
        <fullName evidence="4">ADP-heptose:LPS heptosyltransferase</fullName>
    </submittedName>
</protein>
<feature type="compositionally biased region" description="Polar residues" evidence="3">
    <location>
        <begin position="20"/>
        <end position="34"/>
    </location>
</feature>
<reference evidence="5" key="1">
    <citation type="submission" date="2016-10" db="EMBL/GenBank/DDBJ databases">
        <authorList>
            <person name="Varghese N."/>
            <person name="Submissions S."/>
        </authorList>
    </citation>
    <scope>NUCLEOTIDE SEQUENCE [LARGE SCALE GENOMIC DNA]</scope>
    <source>
        <strain evidence="5">DSM 14807</strain>
    </source>
</reference>
<feature type="region of interest" description="Disordered" evidence="3">
    <location>
        <begin position="1"/>
        <end position="34"/>
    </location>
</feature>
<evidence type="ECO:0000313" key="4">
    <source>
        <dbReference type="EMBL" id="SFV31389.1"/>
    </source>
</evidence>
<keyword evidence="2 4" id="KW-0808">Transferase</keyword>
<dbReference type="InterPro" id="IPR002201">
    <property type="entry name" value="Glyco_trans_9"/>
</dbReference>
<keyword evidence="1" id="KW-0328">Glycosyltransferase</keyword>
<dbReference type="STRING" id="1393122.SAMN05660895_1059"/>
<dbReference type="CDD" id="cd03789">
    <property type="entry name" value="GT9_LPS_heptosyltransferase"/>
    <property type="match status" value="1"/>
</dbReference>